<gene>
    <name evidence="1" type="ORF">KL940_005222</name>
</gene>
<proteinExistence type="predicted"/>
<accession>A0ABQ7RPT6</accession>
<dbReference type="Proteomes" id="UP001197328">
    <property type="component" value="Unassembled WGS sequence"/>
</dbReference>
<sequence>MDDYSSVTGGTCSVWGKIFSTSVHRQEHGAKERDVINYSSSVCLAIAVSIELRKAGTKSGTWCRDKDADNCFAV</sequence>
<name>A0ABQ7RPT6_PICAN</name>
<evidence type="ECO:0000313" key="1">
    <source>
        <dbReference type="EMBL" id="KAG7845536.1"/>
    </source>
</evidence>
<keyword evidence="2" id="KW-1185">Reference proteome</keyword>
<reference evidence="1 2" key="1">
    <citation type="journal article" date="2021" name="G3 (Bethesda)">
        <title>Genomic diversity, chromosomal rearrangements, and interspecies hybridization in the ogataea polymorpha species complex.</title>
        <authorList>
            <person name="Hanson S.J."/>
            <person name="Cinneide E.O."/>
            <person name="Salzberg L.I."/>
            <person name="Wolfe K.H."/>
            <person name="McGowan J."/>
            <person name="Fitzpatrick D.A."/>
            <person name="Matlin K."/>
        </authorList>
    </citation>
    <scope>NUCLEOTIDE SEQUENCE [LARGE SCALE GENOMIC DNA]</scope>
    <source>
        <strain evidence="1">51-138</strain>
    </source>
</reference>
<organism evidence="1 2">
    <name type="scientific">Pichia angusta</name>
    <name type="common">Yeast</name>
    <name type="synonym">Hansenula polymorpha</name>
    <dbReference type="NCBI Taxonomy" id="870730"/>
    <lineage>
        <taxon>Eukaryota</taxon>
        <taxon>Fungi</taxon>
        <taxon>Dikarya</taxon>
        <taxon>Ascomycota</taxon>
        <taxon>Saccharomycotina</taxon>
        <taxon>Pichiomycetes</taxon>
        <taxon>Pichiales</taxon>
        <taxon>Pichiaceae</taxon>
        <taxon>Ogataea</taxon>
    </lineage>
</organism>
<comment type="caution">
    <text evidence="1">The sequence shown here is derived from an EMBL/GenBank/DDBJ whole genome shotgun (WGS) entry which is preliminary data.</text>
</comment>
<evidence type="ECO:0000313" key="2">
    <source>
        <dbReference type="Proteomes" id="UP001197328"/>
    </source>
</evidence>
<dbReference type="EMBL" id="JAHLVD010000021">
    <property type="protein sequence ID" value="KAG7845536.1"/>
    <property type="molecule type" value="Genomic_DNA"/>
</dbReference>
<protein>
    <submittedName>
        <fullName evidence="1">Uncharacterized protein</fullName>
    </submittedName>
</protein>